<evidence type="ECO:0000313" key="1">
    <source>
        <dbReference type="EMBL" id="KKN21624.1"/>
    </source>
</evidence>
<protein>
    <submittedName>
        <fullName evidence="1">Uncharacterized protein</fullName>
    </submittedName>
</protein>
<accession>A0A0F9NUV1</accession>
<sequence length="210" mass="23870">MGTFNLTLSQAGYLPTSEPMEFDTFENMKDYIESESEEIVENAETDDFKEVTIDGEESDIENDIPIVVARIPGNGTKIDWVWECCGDDLWTNKRIENAWEIAIKAFPYELEFTSIEQGSLERDSLEDEIEFSSEYTYEAGQLHNEKLVAGGWIDFRLDNGDNEPSISGLFTVARNGDFQDSDMQIFGECEGINCSYDITTETWDCEVGSY</sequence>
<proteinExistence type="predicted"/>
<gene>
    <name evidence="1" type="ORF">LCGC14_0923660</name>
</gene>
<reference evidence="1" key="1">
    <citation type="journal article" date="2015" name="Nature">
        <title>Complex archaea that bridge the gap between prokaryotes and eukaryotes.</title>
        <authorList>
            <person name="Spang A."/>
            <person name="Saw J.H."/>
            <person name="Jorgensen S.L."/>
            <person name="Zaremba-Niedzwiedzka K."/>
            <person name="Martijn J."/>
            <person name="Lind A.E."/>
            <person name="van Eijk R."/>
            <person name="Schleper C."/>
            <person name="Guy L."/>
            <person name="Ettema T.J."/>
        </authorList>
    </citation>
    <scope>NUCLEOTIDE SEQUENCE</scope>
</reference>
<dbReference type="EMBL" id="LAZR01003132">
    <property type="protein sequence ID" value="KKN21624.1"/>
    <property type="molecule type" value="Genomic_DNA"/>
</dbReference>
<name>A0A0F9NUV1_9ZZZZ</name>
<comment type="caution">
    <text evidence="1">The sequence shown here is derived from an EMBL/GenBank/DDBJ whole genome shotgun (WGS) entry which is preliminary data.</text>
</comment>
<dbReference type="AlphaFoldDB" id="A0A0F9NUV1"/>
<organism evidence="1">
    <name type="scientific">marine sediment metagenome</name>
    <dbReference type="NCBI Taxonomy" id="412755"/>
    <lineage>
        <taxon>unclassified sequences</taxon>
        <taxon>metagenomes</taxon>
        <taxon>ecological metagenomes</taxon>
    </lineage>
</organism>